<keyword evidence="3" id="KW-0032">Aminotransferase</keyword>
<dbReference type="AlphaFoldDB" id="A0A9E7JB40"/>
<dbReference type="InterPro" id="IPR015424">
    <property type="entry name" value="PyrdxlP-dep_Trfase"/>
</dbReference>
<dbReference type="GO" id="GO:0004838">
    <property type="term" value="F:L-tyrosine-2-oxoglutarate transaminase activity"/>
    <property type="evidence" value="ECO:0007669"/>
    <property type="project" value="TreeGrafter"/>
</dbReference>
<name>A0A9E7JB40_9LILI</name>
<dbReference type="NCBIfam" id="TIGR01265">
    <property type="entry name" value="tyr_nico_aTase"/>
    <property type="match status" value="1"/>
</dbReference>
<dbReference type="GO" id="GO:0004222">
    <property type="term" value="F:metalloendopeptidase activity"/>
    <property type="evidence" value="ECO:0007669"/>
    <property type="project" value="InterPro"/>
</dbReference>
<reference evidence="7" key="1">
    <citation type="submission" date="2022-05" db="EMBL/GenBank/DDBJ databases">
        <title>The Musa troglodytarum L. genome provides insights into the mechanism of non-climacteric behaviour and enrichment of carotenoids.</title>
        <authorList>
            <person name="Wang J."/>
        </authorList>
    </citation>
    <scope>NUCLEOTIDE SEQUENCE</scope>
    <source>
        <tissue evidence="7">Leaf</tissue>
    </source>
</reference>
<dbReference type="GO" id="GO:0005524">
    <property type="term" value="F:ATP binding"/>
    <property type="evidence" value="ECO:0007669"/>
    <property type="project" value="InterPro"/>
</dbReference>
<keyword evidence="8" id="KW-1185">Reference proteome</keyword>
<dbReference type="InterPro" id="IPR005958">
    <property type="entry name" value="TyrNic_aminoTrfase"/>
</dbReference>
<comment type="similarity">
    <text evidence="2">Belongs to the class-I pyridoxal-phosphate-dependent aminotransferase family.</text>
</comment>
<evidence type="ECO:0000256" key="4">
    <source>
        <dbReference type="ARBA" id="ARBA00022679"/>
    </source>
</evidence>
<dbReference type="PRINTS" id="PR00753">
    <property type="entry name" value="ACCSYNTHASE"/>
</dbReference>
<feature type="domain" description="Aminotransferase class I/classII large" evidence="6">
    <location>
        <begin position="391"/>
        <end position="779"/>
    </location>
</feature>
<dbReference type="Proteomes" id="UP001055439">
    <property type="component" value="Chromosome 1"/>
</dbReference>
<dbReference type="InterPro" id="IPR015422">
    <property type="entry name" value="PyrdxlP-dep_Trfase_small"/>
</dbReference>
<dbReference type="Gene3D" id="1.20.58.760">
    <property type="entry name" value="Peptidase M41"/>
    <property type="match status" value="1"/>
</dbReference>
<evidence type="ECO:0000256" key="1">
    <source>
        <dbReference type="ARBA" id="ARBA00001933"/>
    </source>
</evidence>
<dbReference type="PANTHER" id="PTHR45744">
    <property type="entry name" value="TYROSINE AMINOTRANSFERASE"/>
    <property type="match status" value="1"/>
</dbReference>
<keyword evidence="7" id="KW-0456">Lyase</keyword>
<accession>A0A9E7JB40</accession>
<protein>
    <submittedName>
        <fullName evidence="7">Beta-eliminating lyase</fullName>
    </submittedName>
</protein>
<evidence type="ECO:0000313" key="8">
    <source>
        <dbReference type="Proteomes" id="UP001055439"/>
    </source>
</evidence>
<dbReference type="InterPro" id="IPR015421">
    <property type="entry name" value="PyrdxlP-dep_Trfase_major"/>
</dbReference>
<evidence type="ECO:0000256" key="5">
    <source>
        <dbReference type="ARBA" id="ARBA00022898"/>
    </source>
</evidence>
<comment type="cofactor">
    <cofactor evidence="1">
        <name>pyridoxal 5'-phosphate</name>
        <dbReference type="ChEBI" id="CHEBI:597326"/>
    </cofactor>
</comment>
<dbReference type="Gene3D" id="3.40.640.10">
    <property type="entry name" value="Type I PLP-dependent aspartate aminotransferase-like (Major domain)"/>
    <property type="match status" value="1"/>
</dbReference>
<dbReference type="EMBL" id="CP097502">
    <property type="protein sequence ID" value="URD74655.1"/>
    <property type="molecule type" value="Genomic_DNA"/>
</dbReference>
<evidence type="ECO:0000259" key="6">
    <source>
        <dbReference type="Pfam" id="PF00155"/>
    </source>
</evidence>
<sequence length="794" mass="86520">MGLTFCYHGPLPLKLRLLTVRAVNSPEPAVDSIDSGSLRLQLLERVDEELKKGNERGALSLINDTHGEPGGLRCFGTARQVPQRLYSLDELKLNGIDTSSFLSPIDVTLGSIERNLQLAAVLGGASAWFVLGFSPAQILYVSLGLLFLWSLDLIYFNGGVRNLLLDTIGHRLSQKYHHRVIQHEAGHFLIAYLLGVLPKGYTLSSLEALIKERSLNVQAGTAFVDFEFIEEINTGKVSAKMLNRFSCIALAGVATEYLLFGYSEGGLADIDKATCWTMLHHHHVAQNKTRKVPKSGFGGLDCAGQVLDMPPSWVAYPYTVACRARNSAYSFRHPHGSVVSENKNNAACMPNKPAPTANGATVKCNPCLSENKTSIRGVVAQLLAMVNPEKQLISLGVGDASSFPCFRKGKDFSDSLLAAVSSSMFDCYPPSYGFPFARRAVAEFLSKGVKHGIREDSVYLTVGGTQAIQVCLTVLASPGSNLLLPRPGFPPYETACELAGVEARYYDLAPRRGWELDLSQLRSLADANTAGLVIINPNNPCGAVYSSTHLQQIAETARDLNIPIIADEIYGHMVFGGSRFIPMASFAHLTPVITIGALSKRWMLPGWRLGWLAICDPPGLIKQVKVATEMLMNVTSGPASVIQAAVPGILSDSHEEFHRNVLTVLESSLDALYARIGQIEVLQCHSRPQGSMFMMVGSCSSPASACATNRSTHDSSIWFQVEINTTLVFGIENDMDFAEELIREESVLVLPGSVIGLKNWIRIFFGIPADVLRVACDRIESFCNRRQIKSSSIL</sequence>
<evidence type="ECO:0000256" key="3">
    <source>
        <dbReference type="ARBA" id="ARBA00022576"/>
    </source>
</evidence>
<dbReference type="Gene3D" id="3.90.1150.10">
    <property type="entry name" value="Aspartate Aminotransferase, domain 1"/>
    <property type="match status" value="1"/>
</dbReference>
<keyword evidence="4" id="KW-0808">Transferase</keyword>
<gene>
    <name evidence="7" type="ORF">MUK42_10222</name>
</gene>
<dbReference type="GO" id="GO:0030170">
    <property type="term" value="F:pyridoxal phosphate binding"/>
    <property type="evidence" value="ECO:0007669"/>
    <property type="project" value="InterPro"/>
</dbReference>
<dbReference type="GO" id="GO:0006508">
    <property type="term" value="P:proteolysis"/>
    <property type="evidence" value="ECO:0007669"/>
    <property type="project" value="InterPro"/>
</dbReference>
<dbReference type="GO" id="GO:0006572">
    <property type="term" value="P:L-tyrosine catabolic process"/>
    <property type="evidence" value="ECO:0007669"/>
    <property type="project" value="TreeGrafter"/>
</dbReference>
<organism evidence="7 8">
    <name type="scientific">Musa troglodytarum</name>
    <name type="common">fe'i banana</name>
    <dbReference type="NCBI Taxonomy" id="320322"/>
    <lineage>
        <taxon>Eukaryota</taxon>
        <taxon>Viridiplantae</taxon>
        <taxon>Streptophyta</taxon>
        <taxon>Embryophyta</taxon>
        <taxon>Tracheophyta</taxon>
        <taxon>Spermatophyta</taxon>
        <taxon>Magnoliopsida</taxon>
        <taxon>Liliopsida</taxon>
        <taxon>Zingiberales</taxon>
        <taxon>Musaceae</taxon>
        <taxon>Musa</taxon>
    </lineage>
</organism>
<dbReference type="CDD" id="cd00609">
    <property type="entry name" value="AAT_like"/>
    <property type="match status" value="1"/>
</dbReference>
<keyword evidence="5" id="KW-0663">Pyridoxal phosphate</keyword>
<evidence type="ECO:0000256" key="2">
    <source>
        <dbReference type="ARBA" id="ARBA00007441"/>
    </source>
</evidence>
<evidence type="ECO:0000313" key="7">
    <source>
        <dbReference type="EMBL" id="URD74655.1"/>
    </source>
</evidence>
<dbReference type="FunFam" id="3.40.640.10:FF:000048">
    <property type="entry name" value="tyrosine aminotransferase"/>
    <property type="match status" value="1"/>
</dbReference>
<dbReference type="SUPFAM" id="SSF53383">
    <property type="entry name" value="PLP-dependent transferases"/>
    <property type="match status" value="1"/>
</dbReference>
<dbReference type="OrthoDB" id="7042322at2759"/>
<dbReference type="InterPro" id="IPR004839">
    <property type="entry name" value="Aminotransferase_I/II_large"/>
</dbReference>
<dbReference type="SUPFAM" id="SSF140990">
    <property type="entry name" value="FtsH protease domain-like"/>
    <property type="match status" value="1"/>
</dbReference>
<dbReference type="GO" id="GO:0016829">
    <property type="term" value="F:lyase activity"/>
    <property type="evidence" value="ECO:0007669"/>
    <property type="project" value="UniProtKB-KW"/>
</dbReference>
<dbReference type="PANTHER" id="PTHR45744:SF2">
    <property type="entry name" value="TYROSINE AMINOTRANSFERASE"/>
    <property type="match status" value="1"/>
</dbReference>
<dbReference type="InterPro" id="IPR037219">
    <property type="entry name" value="Peptidase_M41-like"/>
</dbReference>
<dbReference type="Pfam" id="PF00155">
    <property type="entry name" value="Aminotran_1_2"/>
    <property type="match status" value="1"/>
</dbReference>
<dbReference type="GO" id="GO:0004176">
    <property type="term" value="F:ATP-dependent peptidase activity"/>
    <property type="evidence" value="ECO:0007669"/>
    <property type="project" value="InterPro"/>
</dbReference>
<proteinExistence type="inferred from homology"/>